<evidence type="ECO:0000259" key="5">
    <source>
        <dbReference type="Pfam" id="PF01258"/>
    </source>
</evidence>
<dbReference type="GO" id="GO:0008270">
    <property type="term" value="F:zinc ion binding"/>
    <property type="evidence" value="ECO:0007669"/>
    <property type="project" value="UniProtKB-KW"/>
</dbReference>
<dbReference type="AlphaFoldDB" id="A0A0J1HD71"/>
<evidence type="ECO:0000256" key="1">
    <source>
        <dbReference type="ARBA" id="ARBA00022723"/>
    </source>
</evidence>
<evidence type="ECO:0000256" key="3">
    <source>
        <dbReference type="ARBA" id="ARBA00022833"/>
    </source>
</evidence>
<protein>
    <recommendedName>
        <fullName evidence="5">Zinc finger DksA/TraR C4-type domain-containing protein</fullName>
    </recommendedName>
</protein>
<proteinExistence type="predicted"/>
<keyword evidence="1" id="KW-0479">Metal-binding</keyword>
<dbReference type="OrthoDB" id="962301at2"/>
<sequence length="81" mass="8956">MTDVIDRAAVETDAYIADCIRRQRKPLEIPDQDNDGRYCLGCGVAIDPRRLAKAPQAVRCVPCESRKEQGRGRGRGNGRNG</sequence>
<feature type="domain" description="Zinc finger DksA/TraR C4-type" evidence="5">
    <location>
        <begin position="37"/>
        <end position="69"/>
    </location>
</feature>
<gene>
    <name evidence="6" type="ORF">ABT56_00415</name>
</gene>
<dbReference type="PROSITE" id="PS51128">
    <property type="entry name" value="ZF_DKSA_2"/>
    <property type="match status" value="1"/>
</dbReference>
<dbReference type="RefSeq" id="WP_047876873.1">
    <property type="nucleotide sequence ID" value="NZ_LDOT01000001.1"/>
</dbReference>
<evidence type="ECO:0000256" key="4">
    <source>
        <dbReference type="PROSITE-ProRule" id="PRU00510"/>
    </source>
</evidence>
<dbReference type="Pfam" id="PF01258">
    <property type="entry name" value="zf-dskA_traR"/>
    <property type="match status" value="1"/>
</dbReference>
<keyword evidence="2" id="KW-0863">Zinc-finger</keyword>
<comment type="caution">
    <text evidence="6">The sequence shown here is derived from an EMBL/GenBank/DDBJ whole genome shotgun (WGS) entry which is preliminary data.</text>
</comment>
<keyword evidence="7" id="KW-1185">Reference proteome</keyword>
<reference evidence="6 7" key="1">
    <citation type="submission" date="2015-05" db="EMBL/GenBank/DDBJ databases">
        <title>Photobacterium galathea sp. nov.</title>
        <authorList>
            <person name="Machado H."/>
            <person name="Gram L."/>
        </authorList>
    </citation>
    <scope>NUCLEOTIDE SEQUENCE [LARGE SCALE GENOMIC DNA]</scope>
    <source>
        <strain evidence="6 7">CGMCC 1.12159</strain>
    </source>
</reference>
<name>A0A0J1HD71_9GAMM</name>
<accession>A0A0J1HD71</accession>
<dbReference type="Gene3D" id="1.20.120.910">
    <property type="entry name" value="DksA, coiled-coil domain"/>
    <property type="match status" value="1"/>
</dbReference>
<dbReference type="STRING" id="1195763.ABT56_00415"/>
<dbReference type="PATRIC" id="fig|1195763.3.peg.89"/>
<evidence type="ECO:0000256" key="2">
    <source>
        <dbReference type="ARBA" id="ARBA00022771"/>
    </source>
</evidence>
<dbReference type="Proteomes" id="UP000036097">
    <property type="component" value="Unassembled WGS sequence"/>
</dbReference>
<dbReference type="InterPro" id="IPR000962">
    <property type="entry name" value="Znf_DskA_TraR"/>
</dbReference>
<evidence type="ECO:0000313" key="6">
    <source>
        <dbReference type="EMBL" id="KLV09586.1"/>
    </source>
</evidence>
<evidence type="ECO:0000313" key="7">
    <source>
        <dbReference type="Proteomes" id="UP000036097"/>
    </source>
</evidence>
<organism evidence="6 7">
    <name type="scientific">Photobacterium aquae</name>
    <dbReference type="NCBI Taxonomy" id="1195763"/>
    <lineage>
        <taxon>Bacteria</taxon>
        <taxon>Pseudomonadati</taxon>
        <taxon>Pseudomonadota</taxon>
        <taxon>Gammaproteobacteria</taxon>
        <taxon>Vibrionales</taxon>
        <taxon>Vibrionaceae</taxon>
        <taxon>Photobacterium</taxon>
    </lineage>
</organism>
<keyword evidence="3" id="KW-0862">Zinc</keyword>
<dbReference type="EMBL" id="LDOT01000001">
    <property type="protein sequence ID" value="KLV09586.1"/>
    <property type="molecule type" value="Genomic_DNA"/>
</dbReference>
<feature type="zinc finger region" description="dksA C4-type" evidence="4">
    <location>
        <begin position="39"/>
        <end position="63"/>
    </location>
</feature>